<keyword evidence="1" id="KW-0732">Signal</keyword>
<evidence type="ECO:0000313" key="3">
    <source>
        <dbReference type="Proteomes" id="UP000199233"/>
    </source>
</evidence>
<evidence type="ECO:0008006" key="4">
    <source>
        <dbReference type="Google" id="ProtNLM"/>
    </source>
</evidence>
<evidence type="ECO:0000256" key="1">
    <source>
        <dbReference type="SAM" id="SignalP"/>
    </source>
</evidence>
<keyword evidence="3" id="KW-1185">Reference proteome</keyword>
<feature type="signal peptide" evidence="1">
    <location>
        <begin position="1"/>
        <end position="22"/>
    </location>
</feature>
<gene>
    <name evidence="2" type="ORF">SAMN04488038_10485</name>
</gene>
<dbReference type="AlphaFoldDB" id="A0A1H9DLQ0"/>
<dbReference type="Proteomes" id="UP000199233">
    <property type="component" value="Unassembled WGS sequence"/>
</dbReference>
<organism evidence="2 3">
    <name type="scientific">Solimonas aquatica</name>
    <dbReference type="NCBI Taxonomy" id="489703"/>
    <lineage>
        <taxon>Bacteria</taxon>
        <taxon>Pseudomonadati</taxon>
        <taxon>Pseudomonadota</taxon>
        <taxon>Gammaproteobacteria</taxon>
        <taxon>Nevskiales</taxon>
        <taxon>Nevskiaceae</taxon>
        <taxon>Solimonas</taxon>
    </lineage>
</organism>
<dbReference type="OrthoDB" id="6153233at2"/>
<dbReference type="RefSeq" id="WP_143068859.1">
    <property type="nucleotide sequence ID" value="NZ_FOFS01000004.1"/>
</dbReference>
<accession>A0A1H9DLQ0</accession>
<feature type="chain" id="PRO_5011463327" description="Curlin associated repeat-containing protein" evidence="1">
    <location>
        <begin position="23"/>
        <end position="416"/>
    </location>
</feature>
<name>A0A1H9DLQ0_9GAMM</name>
<protein>
    <recommendedName>
        <fullName evidence="4">Curlin associated repeat-containing protein</fullName>
    </recommendedName>
</protein>
<evidence type="ECO:0000313" key="2">
    <source>
        <dbReference type="EMBL" id="SEQ14349.1"/>
    </source>
</evidence>
<reference evidence="2 3" key="1">
    <citation type="submission" date="2016-10" db="EMBL/GenBank/DDBJ databases">
        <authorList>
            <person name="de Groot N.N."/>
        </authorList>
    </citation>
    <scope>NUCLEOTIDE SEQUENCE [LARGE SCALE GENOMIC DNA]</scope>
    <source>
        <strain evidence="2 3">DSM 25927</strain>
    </source>
</reference>
<sequence>MLKKHSIALVLGAMIAAPAAFADDTATQGIIYQADQTGAVANINQVQADGLPQAAAILQIDSSGTGNADVANIATVIQGAAAGAAGQVTVDSTGAAFNSDTTDAVAGLAGVTDFTGPTVPDLSAYTDQNTGAAPFQVNVVGGSQNNYGLIVQDGQQKSQAIVIQATGLEVDNAIAAQNSLTNGDIAANGDTDTASATAGGAFTLTVQDYNSQAVGQGEVVVNFADGTYSIDLGNGEIALTDLSNYVEPDNAEGNLAVITQGTHLTFSTINGVDIDVDDSFAGSDVTNNQALALQNGTNGYVGIGQQGSFNTALALQNGDSNFIETFQYEGDSGSPLNEFALVAQVGNNNIAQTYQAGAVNSSYVFQIGDGNVAQVDQSTDVAGASGAIAFVYQSNAAAGADFVTGNYASVYQHLAP</sequence>
<proteinExistence type="predicted"/>
<dbReference type="STRING" id="489703.SAMN04488038_10485"/>
<dbReference type="EMBL" id="FOFS01000004">
    <property type="protein sequence ID" value="SEQ14349.1"/>
    <property type="molecule type" value="Genomic_DNA"/>
</dbReference>